<keyword evidence="2" id="KW-1185">Reference proteome</keyword>
<reference evidence="1" key="1">
    <citation type="submission" date="2022-07" db="EMBL/GenBank/DDBJ databases">
        <title>Genome Sequence of Phlebia brevispora.</title>
        <authorList>
            <person name="Buettner E."/>
        </authorList>
    </citation>
    <scope>NUCLEOTIDE SEQUENCE</scope>
    <source>
        <strain evidence="1">MPL23</strain>
    </source>
</reference>
<comment type="caution">
    <text evidence="1">The sequence shown here is derived from an EMBL/GenBank/DDBJ whole genome shotgun (WGS) entry which is preliminary data.</text>
</comment>
<proteinExistence type="predicted"/>
<dbReference type="Proteomes" id="UP001148662">
    <property type="component" value="Unassembled WGS sequence"/>
</dbReference>
<dbReference type="EMBL" id="JANHOG010000012">
    <property type="protein sequence ID" value="KAJ3559716.1"/>
    <property type="molecule type" value="Genomic_DNA"/>
</dbReference>
<sequence length="480" mass="52652">MLFLDMLQPPSSIFSRRVGEPTHDHYSCLRVFALLGHAYIPAAFTLALGVAPFALGFYQGSQVTSYYIDDPVLGSSCYFNYLISPSVLFDGKNCSEHIMMVLTHLTVALAATLSSIAADVIAIVITWIKIYRHVREASSTGADVSFGAVLLRYGSMFFIVFFILNLTDGLAVLVILFLITLKWHCSSRLPNIILSRFLINLRRINVPESGSAARFSRFSLPNFRMPSIPSIIGNLGEPLADNEDDHDEEDHAVAEAYEERVGAAVGAGEDVGGSDVMNIGTLEIEENTDGHIRAILLLESASFTIDWRILQIATYVIIITHETESRKIYYVMKWKTSYVLSSTVLTSSTSALLTHGGAHECIISNLVDIRGTQSSPGSLGRDVAHDDKAGNVSGSGMLMRLRKFASCRIQAAPPCFIGLRRSTTICPSLSPHRSRHHDPSPIAQYVTEVATAACEVDDHLPCLQPVHGDSVARRIEPSWH</sequence>
<evidence type="ECO:0000313" key="2">
    <source>
        <dbReference type="Proteomes" id="UP001148662"/>
    </source>
</evidence>
<evidence type="ECO:0000313" key="1">
    <source>
        <dbReference type="EMBL" id="KAJ3559716.1"/>
    </source>
</evidence>
<name>A0ACC1TFC0_9APHY</name>
<accession>A0ACC1TFC0</accession>
<organism evidence="1 2">
    <name type="scientific">Phlebia brevispora</name>
    <dbReference type="NCBI Taxonomy" id="194682"/>
    <lineage>
        <taxon>Eukaryota</taxon>
        <taxon>Fungi</taxon>
        <taxon>Dikarya</taxon>
        <taxon>Basidiomycota</taxon>
        <taxon>Agaricomycotina</taxon>
        <taxon>Agaricomycetes</taxon>
        <taxon>Polyporales</taxon>
        <taxon>Meruliaceae</taxon>
        <taxon>Phlebia</taxon>
    </lineage>
</organism>
<gene>
    <name evidence="1" type="ORF">NM688_g167</name>
</gene>
<protein>
    <submittedName>
        <fullName evidence="1">Uncharacterized protein</fullName>
    </submittedName>
</protein>